<evidence type="ECO:0000259" key="7">
    <source>
        <dbReference type="Pfam" id="PF03772"/>
    </source>
</evidence>
<dbReference type="PANTHER" id="PTHR30619:SF1">
    <property type="entry name" value="RECOMBINATION PROTEIN 2"/>
    <property type="match status" value="1"/>
</dbReference>
<evidence type="ECO:0000256" key="6">
    <source>
        <dbReference type="SAM" id="Phobius"/>
    </source>
</evidence>
<evidence type="ECO:0000313" key="9">
    <source>
        <dbReference type="EMBL" id="MBD1391737.1"/>
    </source>
</evidence>
<feature type="transmembrane region" description="Helical" evidence="6">
    <location>
        <begin position="363"/>
        <end position="380"/>
    </location>
</feature>
<feature type="transmembrane region" description="Helical" evidence="6">
    <location>
        <begin position="34"/>
        <end position="56"/>
    </location>
</feature>
<feature type="transmembrane region" description="Helical" evidence="6">
    <location>
        <begin position="392"/>
        <end position="414"/>
    </location>
</feature>
<organism evidence="9 10">
    <name type="scientific">Mucilaginibacter glaciei</name>
    <dbReference type="NCBI Taxonomy" id="2772109"/>
    <lineage>
        <taxon>Bacteria</taxon>
        <taxon>Pseudomonadati</taxon>
        <taxon>Bacteroidota</taxon>
        <taxon>Sphingobacteriia</taxon>
        <taxon>Sphingobacteriales</taxon>
        <taxon>Sphingobacteriaceae</taxon>
        <taxon>Mucilaginibacter</taxon>
    </lineage>
</organism>
<accession>A0A926S0H4</accession>
<feature type="transmembrane region" description="Helical" evidence="6">
    <location>
        <begin position="260"/>
        <end position="280"/>
    </location>
</feature>
<evidence type="ECO:0000256" key="5">
    <source>
        <dbReference type="ARBA" id="ARBA00023136"/>
    </source>
</evidence>
<evidence type="ECO:0000256" key="1">
    <source>
        <dbReference type="ARBA" id="ARBA00004651"/>
    </source>
</evidence>
<name>A0A926S0H4_9SPHI</name>
<evidence type="ECO:0000256" key="3">
    <source>
        <dbReference type="ARBA" id="ARBA00022692"/>
    </source>
</evidence>
<dbReference type="NCBIfam" id="TIGR00360">
    <property type="entry name" value="ComEC_N-term"/>
    <property type="match status" value="1"/>
</dbReference>
<feature type="transmembrane region" description="Helical" evidence="6">
    <location>
        <begin position="292"/>
        <end position="311"/>
    </location>
</feature>
<evidence type="ECO:0000259" key="8">
    <source>
        <dbReference type="Pfam" id="PF13567"/>
    </source>
</evidence>
<keyword evidence="4 6" id="KW-1133">Transmembrane helix</keyword>
<dbReference type="InterPro" id="IPR025405">
    <property type="entry name" value="DUF4131"/>
</dbReference>
<evidence type="ECO:0000256" key="2">
    <source>
        <dbReference type="ARBA" id="ARBA00022475"/>
    </source>
</evidence>
<dbReference type="Pfam" id="PF03772">
    <property type="entry name" value="Competence"/>
    <property type="match status" value="1"/>
</dbReference>
<evidence type="ECO:0000256" key="4">
    <source>
        <dbReference type="ARBA" id="ARBA00022989"/>
    </source>
</evidence>
<comment type="caution">
    <text evidence="9">The sequence shown here is derived from an EMBL/GenBank/DDBJ whole genome shotgun (WGS) entry which is preliminary data.</text>
</comment>
<keyword evidence="3 6" id="KW-0812">Transmembrane</keyword>
<dbReference type="PANTHER" id="PTHR30619">
    <property type="entry name" value="DNA INTERNALIZATION/COMPETENCE PROTEIN COMEC/REC2"/>
    <property type="match status" value="1"/>
</dbReference>
<feature type="transmembrane region" description="Helical" evidence="6">
    <location>
        <begin position="63"/>
        <end position="81"/>
    </location>
</feature>
<reference evidence="9" key="1">
    <citation type="submission" date="2020-09" db="EMBL/GenBank/DDBJ databases">
        <title>Novel species of Mucilaginibacter isolated from a glacier on the Tibetan Plateau.</title>
        <authorList>
            <person name="Liu Q."/>
            <person name="Xin Y.-H."/>
        </authorList>
    </citation>
    <scope>NUCLEOTIDE SEQUENCE</scope>
    <source>
        <strain evidence="9">ZB1P21</strain>
    </source>
</reference>
<feature type="transmembrane region" description="Helical" evidence="6">
    <location>
        <begin position="9"/>
        <end position="28"/>
    </location>
</feature>
<feature type="transmembrane region" description="Helical" evidence="6">
    <location>
        <begin position="331"/>
        <end position="351"/>
    </location>
</feature>
<dbReference type="InterPro" id="IPR004477">
    <property type="entry name" value="ComEC_N"/>
</dbReference>
<evidence type="ECO:0000313" key="10">
    <source>
        <dbReference type="Proteomes" id="UP000619078"/>
    </source>
</evidence>
<sequence length="695" mass="77585">MIANHKGEIPVVILLISFIAGIAGGIYFNFIFGWLTVLLLLYGISFAVLGLGYAQFKIYQNRWLGGFLIHPILFLLGWAAATGHNELNSTDHFAKSSAQYLAVTVTNEPRVKGDLVSFTAAAKHSINVGKTTSVSGNILITIKDDLAKKLFYGEELLIPAKFAAVDPPFNPGEFNYKQYLANHNIHCQAFLYPGQYVIIKAGQGNPVIAYALTLRQKLVRKFQADMCDTNAIAVASTLILGYKADLSNDILQAYSKTGTIHILSVSGGHVAIIYLLLSWLMRFLNSSQRGRILKALIIITLIWAYSLLTGFSPAVCRAAIMLSLIITGKTYAQYINTLNILAVSAFAMLLYDPFLTTDVGFQLSYLAVAGLVIFQPIVYNWFHFSNWFGDKIWMACSVSIAAQVITFPLSAYYFHQFPVYFLMSNLLIAIPVAAILYIGIALLLLPQMPFVSQGLGYVLESCIVFMNKVLAYIEQAPYASIGKIWLTTSEYVLLYAITLSAFYFIYSKKAGYIKAALAGVLLFSLSIGIKHLKIDNSQSITFLNLRKHSGIVFKNGRQGVVLTDVADTDKNFQYAIQPGLDSNRITNYKIYNFGNDIRAKYLLKHQGIVQFLDKKLLLLNQSSPLQSIPQHFNIDYLFTANNMFTDSTLMTRSKMMIIDGSNTEKHVKQLIMKAELQNIKYYNLRRNKSLTVLSK</sequence>
<feature type="domain" description="DUF4131" evidence="8">
    <location>
        <begin position="34"/>
        <end position="194"/>
    </location>
</feature>
<dbReference type="RefSeq" id="WP_191159962.1">
    <property type="nucleotide sequence ID" value="NZ_JACWMX010000001.1"/>
</dbReference>
<keyword evidence="2" id="KW-1003">Cell membrane</keyword>
<gene>
    <name evidence="9" type="ORF">IDJ76_01375</name>
</gene>
<dbReference type="GO" id="GO:0005886">
    <property type="term" value="C:plasma membrane"/>
    <property type="evidence" value="ECO:0007669"/>
    <property type="project" value="UniProtKB-SubCell"/>
</dbReference>
<dbReference type="InterPro" id="IPR052159">
    <property type="entry name" value="Competence_DNA_uptake"/>
</dbReference>
<feature type="transmembrane region" description="Helical" evidence="6">
    <location>
        <begin position="426"/>
        <end position="448"/>
    </location>
</feature>
<dbReference type="AlphaFoldDB" id="A0A926S0H4"/>
<dbReference type="Pfam" id="PF13567">
    <property type="entry name" value="DUF4131"/>
    <property type="match status" value="1"/>
</dbReference>
<proteinExistence type="predicted"/>
<keyword evidence="5 6" id="KW-0472">Membrane</keyword>
<protein>
    <submittedName>
        <fullName evidence="9">ComEC family competence protein</fullName>
    </submittedName>
</protein>
<comment type="subcellular location">
    <subcellularLocation>
        <location evidence="1">Cell membrane</location>
        <topology evidence="1">Multi-pass membrane protein</topology>
    </subcellularLocation>
</comment>
<feature type="domain" description="ComEC/Rec2-related protein" evidence="7">
    <location>
        <begin position="238"/>
        <end position="504"/>
    </location>
</feature>
<dbReference type="Proteomes" id="UP000619078">
    <property type="component" value="Unassembled WGS sequence"/>
</dbReference>
<feature type="transmembrane region" description="Helical" evidence="6">
    <location>
        <begin position="485"/>
        <end position="506"/>
    </location>
</feature>
<dbReference type="EMBL" id="JACWMX010000001">
    <property type="protein sequence ID" value="MBD1391737.1"/>
    <property type="molecule type" value="Genomic_DNA"/>
</dbReference>
<keyword evidence="10" id="KW-1185">Reference proteome</keyword>